<dbReference type="OrthoDB" id="3881at2759"/>
<gene>
    <name evidence="3" type="ORF">M0811_04014</name>
</gene>
<dbReference type="Pfam" id="PF00240">
    <property type="entry name" value="ubiquitin"/>
    <property type="match status" value="1"/>
</dbReference>
<dbReference type="AlphaFoldDB" id="A0A9Q0RH18"/>
<comment type="caution">
    <text evidence="3">The sequence shown here is derived from an EMBL/GenBank/DDBJ whole genome shotgun (WGS) entry which is preliminary data.</text>
</comment>
<keyword evidence="4" id="KW-1185">Reference proteome</keyword>
<name>A0A9Q0RH18_ANAIG</name>
<proteinExistence type="predicted"/>
<evidence type="ECO:0000256" key="1">
    <source>
        <dbReference type="ARBA" id="ARBA00022786"/>
    </source>
</evidence>
<dbReference type="Proteomes" id="UP001149090">
    <property type="component" value="Unassembled WGS sequence"/>
</dbReference>
<dbReference type="InterPro" id="IPR029071">
    <property type="entry name" value="Ubiquitin-like_domsf"/>
</dbReference>
<dbReference type="SMART" id="SM00213">
    <property type="entry name" value="UBQ"/>
    <property type="match status" value="1"/>
</dbReference>
<dbReference type="OMA" id="CNTHDTI"/>
<dbReference type="EMBL" id="JAPDFW010000022">
    <property type="protein sequence ID" value="KAJ5079704.1"/>
    <property type="molecule type" value="Genomic_DNA"/>
</dbReference>
<dbReference type="SUPFAM" id="SSF54236">
    <property type="entry name" value="Ubiquitin-like"/>
    <property type="match status" value="1"/>
</dbReference>
<dbReference type="Gene3D" id="3.10.20.90">
    <property type="entry name" value="Phosphatidylinositol 3-kinase Catalytic Subunit, Chain A, domain 1"/>
    <property type="match status" value="1"/>
</dbReference>
<sequence length="91" mass="10750">MIEIIVNDRLGRKVTIKCNPDDTIGELKLLIAAQIGTKAEKIRLQKWYSVLKDHLTLDDYEIHDERKERKKRIQINKSLKEMTTMNKEMNP</sequence>
<dbReference type="InterPro" id="IPR039732">
    <property type="entry name" value="Hub1/Ubl5"/>
</dbReference>
<organism evidence="3 4">
    <name type="scientific">Anaeramoeba ignava</name>
    <name type="common">Anaerobic marine amoeba</name>
    <dbReference type="NCBI Taxonomy" id="1746090"/>
    <lineage>
        <taxon>Eukaryota</taxon>
        <taxon>Metamonada</taxon>
        <taxon>Anaeramoebidae</taxon>
        <taxon>Anaeramoeba</taxon>
    </lineage>
</organism>
<dbReference type="PANTHER" id="PTHR13042">
    <property type="entry name" value="UBIQUITIN-LIKE PROTEIN 5"/>
    <property type="match status" value="1"/>
</dbReference>
<feature type="domain" description="Ubiquitin-like" evidence="2">
    <location>
        <begin position="2"/>
        <end position="65"/>
    </location>
</feature>
<dbReference type="InterPro" id="IPR000626">
    <property type="entry name" value="Ubiquitin-like_dom"/>
</dbReference>
<evidence type="ECO:0000313" key="4">
    <source>
        <dbReference type="Proteomes" id="UP001149090"/>
    </source>
</evidence>
<protein>
    <submittedName>
        <fullName evidence="3">Ubiquitin-like protein</fullName>
    </submittedName>
</protein>
<evidence type="ECO:0000313" key="3">
    <source>
        <dbReference type="EMBL" id="KAJ5079704.1"/>
    </source>
</evidence>
<dbReference type="CDD" id="cd01791">
    <property type="entry name" value="Ubl_UBL5"/>
    <property type="match status" value="1"/>
</dbReference>
<accession>A0A9Q0RH18</accession>
<dbReference type="FunFam" id="3.10.20.90:FF:000052">
    <property type="entry name" value="Ubiquitin-like protein 5"/>
    <property type="match status" value="1"/>
</dbReference>
<keyword evidence="1" id="KW-0833">Ubl conjugation pathway</keyword>
<dbReference type="PROSITE" id="PS50053">
    <property type="entry name" value="UBIQUITIN_2"/>
    <property type="match status" value="1"/>
</dbReference>
<reference evidence="3" key="1">
    <citation type="submission" date="2022-10" db="EMBL/GenBank/DDBJ databases">
        <title>Novel sulphate-reducing endosymbionts in the free-living metamonad Anaeramoeba.</title>
        <authorList>
            <person name="Jerlstrom-Hultqvist J."/>
            <person name="Cepicka I."/>
            <person name="Gallot-Lavallee L."/>
            <person name="Salas-Leiva D."/>
            <person name="Curtis B.A."/>
            <person name="Zahonova K."/>
            <person name="Pipaliya S."/>
            <person name="Dacks J."/>
            <person name="Roger A.J."/>
        </authorList>
    </citation>
    <scope>NUCLEOTIDE SEQUENCE</scope>
    <source>
        <strain evidence="3">BMAN</strain>
    </source>
</reference>
<evidence type="ECO:0000259" key="2">
    <source>
        <dbReference type="PROSITE" id="PS50053"/>
    </source>
</evidence>